<dbReference type="Proteomes" id="UP001185069">
    <property type="component" value="Unassembled WGS sequence"/>
</dbReference>
<accession>A0ABU1J8B2</accession>
<dbReference type="Pfam" id="PF00528">
    <property type="entry name" value="BPD_transp_1"/>
    <property type="match status" value="1"/>
</dbReference>
<dbReference type="EMBL" id="JAVDQF010000001">
    <property type="protein sequence ID" value="MDR6268658.1"/>
    <property type="molecule type" value="Genomic_DNA"/>
</dbReference>
<feature type="transmembrane region" description="Helical" evidence="7">
    <location>
        <begin position="165"/>
        <end position="185"/>
    </location>
</feature>
<protein>
    <submittedName>
        <fullName evidence="10">Aldouronate transport system permease protein</fullName>
    </submittedName>
</protein>
<dbReference type="Gene3D" id="1.10.3720.10">
    <property type="entry name" value="MetI-like"/>
    <property type="match status" value="1"/>
</dbReference>
<evidence type="ECO:0000256" key="3">
    <source>
        <dbReference type="ARBA" id="ARBA00022475"/>
    </source>
</evidence>
<evidence type="ECO:0000256" key="2">
    <source>
        <dbReference type="ARBA" id="ARBA00022448"/>
    </source>
</evidence>
<dbReference type="PANTHER" id="PTHR43227:SF11">
    <property type="entry name" value="BLL4140 PROTEIN"/>
    <property type="match status" value="1"/>
</dbReference>
<dbReference type="InterPro" id="IPR035906">
    <property type="entry name" value="MetI-like_sf"/>
</dbReference>
<evidence type="ECO:0000256" key="7">
    <source>
        <dbReference type="RuleBase" id="RU363032"/>
    </source>
</evidence>
<feature type="transmembrane region" description="Helical" evidence="7">
    <location>
        <begin position="252"/>
        <end position="273"/>
    </location>
</feature>
<dbReference type="InterPro" id="IPR050809">
    <property type="entry name" value="UgpAE/MalFG_permease"/>
</dbReference>
<dbReference type="SUPFAM" id="SSF161098">
    <property type="entry name" value="MetI-like"/>
    <property type="match status" value="1"/>
</dbReference>
<gene>
    <name evidence="10" type="ORF">JOE69_000896</name>
</gene>
<evidence type="ECO:0000313" key="10">
    <source>
        <dbReference type="EMBL" id="MDR6268658.1"/>
    </source>
</evidence>
<keyword evidence="4 7" id="KW-0812">Transmembrane</keyword>
<feature type="transmembrane region" description="Helical" evidence="7">
    <location>
        <begin position="219"/>
        <end position="240"/>
    </location>
</feature>
<feature type="compositionally biased region" description="Low complexity" evidence="8">
    <location>
        <begin position="22"/>
        <end position="41"/>
    </location>
</feature>
<sequence>MGSATLQRPDAPKPGGGRRRSASAAAISAAPSGSGSAAAGPTGKPTKIPFGVRVRRDWQMLLLMVPGLLFLALFFYIPILGNVIAFQDYQPFLGIENSDWVGWQNFVELFNNPDFWTALRNTLVLAVWQLVLFFPVPLGLALIVDSLMSSKLRRWFQSVVYLPHFLSWVLVIALFQQMLGGAGLINNLLRQWGLDAIPFMTNPDTFPLLSTVQLVWKDAGWAMIIFLAALAQIDASLYEAAAADGAGRWRRLWHITLPGLRAVIVLLLILRIGDILSVGFEQFLLQRDAVGPGAAEVLDTFTYFSGVVGGGWSSGAAAGLAKGVVGAILIYFANKVAHRFGESGIFQAGPGSTKQSRKAALR</sequence>
<evidence type="ECO:0000256" key="1">
    <source>
        <dbReference type="ARBA" id="ARBA00004651"/>
    </source>
</evidence>
<comment type="caution">
    <text evidence="10">The sequence shown here is derived from an EMBL/GenBank/DDBJ whole genome shotgun (WGS) entry which is preliminary data.</text>
</comment>
<feature type="domain" description="ABC transmembrane type-1" evidence="9">
    <location>
        <begin position="119"/>
        <end position="333"/>
    </location>
</feature>
<feature type="region of interest" description="Disordered" evidence="8">
    <location>
        <begin position="1"/>
        <end position="42"/>
    </location>
</feature>
<dbReference type="PROSITE" id="PS50928">
    <property type="entry name" value="ABC_TM1"/>
    <property type="match status" value="1"/>
</dbReference>
<keyword evidence="6 7" id="KW-0472">Membrane</keyword>
<reference evidence="10 11" key="1">
    <citation type="submission" date="2023-07" db="EMBL/GenBank/DDBJ databases">
        <title>Sequencing the genomes of 1000 actinobacteria strains.</title>
        <authorList>
            <person name="Klenk H.-P."/>
        </authorList>
    </citation>
    <scope>NUCLEOTIDE SEQUENCE [LARGE SCALE GENOMIC DNA]</scope>
    <source>
        <strain evidence="10 11">DSM 14555</strain>
    </source>
</reference>
<keyword evidence="11" id="KW-1185">Reference proteome</keyword>
<dbReference type="PANTHER" id="PTHR43227">
    <property type="entry name" value="BLL4140 PROTEIN"/>
    <property type="match status" value="1"/>
</dbReference>
<evidence type="ECO:0000313" key="11">
    <source>
        <dbReference type="Proteomes" id="UP001185069"/>
    </source>
</evidence>
<dbReference type="InterPro" id="IPR000515">
    <property type="entry name" value="MetI-like"/>
</dbReference>
<evidence type="ECO:0000256" key="6">
    <source>
        <dbReference type="ARBA" id="ARBA00023136"/>
    </source>
</evidence>
<keyword evidence="3" id="KW-1003">Cell membrane</keyword>
<dbReference type="CDD" id="cd06261">
    <property type="entry name" value="TM_PBP2"/>
    <property type="match status" value="1"/>
</dbReference>
<feature type="transmembrane region" description="Helical" evidence="7">
    <location>
        <begin position="312"/>
        <end position="333"/>
    </location>
</feature>
<keyword evidence="5 7" id="KW-1133">Transmembrane helix</keyword>
<evidence type="ECO:0000256" key="5">
    <source>
        <dbReference type="ARBA" id="ARBA00022989"/>
    </source>
</evidence>
<feature type="transmembrane region" description="Helical" evidence="7">
    <location>
        <begin position="123"/>
        <end position="144"/>
    </location>
</feature>
<comment type="subcellular location">
    <subcellularLocation>
        <location evidence="1 7">Cell membrane</location>
        <topology evidence="1 7">Multi-pass membrane protein</topology>
    </subcellularLocation>
</comment>
<organism evidence="10 11">
    <name type="scientific">Arthrobacter russicus</name>
    <dbReference type="NCBI Taxonomy" id="172040"/>
    <lineage>
        <taxon>Bacteria</taxon>
        <taxon>Bacillati</taxon>
        <taxon>Actinomycetota</taxon>
        <taxon>Actinomycetes</taxon>
        <taxon>Micrococcales</taxon>
        <taxon>Micrococcaceae</taxon>
        <taxon>Arthrobacter</taxon>
    </lineage>
</organism>
<name>A0ABU1J8B2_9MICC</name>
<evidence type="ECO:0000256" key="8">
    <source>
        <dbReference type="SAM" id="MobiDB-lite"/>
    </source>
</evidence>
<evidence type="ECO:0000259" key="9">
    <source>
        <dbReference type="PROSITE" id="PS50928"/>
    </source>
</evidence>
<keyword evidence="2 7" id="KW-0813">Transport</keyword>
<proteinExistence type="inferred from homology"/>
<feature type="transmembrane region" description="Helical" evidence="7">
    <location>
        <begin position="60"/>
        <end position="79"/>
    </location>
</feature>
<comment type="similarity">
    <text evidence="7">Belongs to the binding-protein-dependent transport system permease family.</text>
</comment>
<evidence type="ECO:0000256" key="4">
    <source>
        <dbReference type="ARBA" id="ARBA00022692"/>
    </source>
</evidence>